<evidence type="ECO:0000256" key="6">
    <source>
        <dbReference type="ARBA" id="ARBA00023136"/>
    </source>
</evidence>
<gene>
    <name evidence="8" type="ORF">F6464_13395</name>
</gene>
<comment type="caution">
    <text evidence="8">The sequence shown here is derived from an EMBL/GenBank/DDBJ whole genome shotgun (WGS) entry which is preliminary data.</text>
</comment>
<protein>
    <submittedName>
        <fullName evidence="8">TolC family protein</fullName>
    </submittedName>
</protein>
<evidence type="ECO:0000256" key="3">
    <source>
        <dbReference type="ARBA" id="ARBA00022448"/>
    </source>
</evidence>
<organism evidence="8 9">
    <name type="scientific">Flavobacterium luteum</name>
    <dbReference type="NCBI Taxonomy" id="2026654"/>
    <lineage>
        <taxon>Bacteria</taxon>
        <taxon>Pseudomonadati</taxon>
        <taxon>Bacteroidota</taxon>
        <taxon>Flavobacteriia</taxon>
        <taxon>Flavobacteriales</taxon>
        <taxon>Flavobacteriaceae</taxon>
        <taxon>Flavobacterium</taxon>
    </lineage>
</organism>
<dbReference type="GO" id="GO:1990281">
    <property type="term" value="C:efflux pump complex"/>
    <property type="evidence" value="ECO:0007669"/>
    <property type="project" value="TreeGrafter"/>
</dbReference>
<keyword evidence="9" id="KW-1185">Reference proteome</keyword>
<dbReference type="EMBL" id="WAEM01000010">
    <property type="protein sequence ID" value="KAB1154093.1"/>
    <property type="molecule type" value="Genomic_DNA"/>
</dbReference>
<dbReference type="RefSeq" id="WP_151108462.1">
    <property type="nucleotide sequence ID" value="NZ_WAEM01000010.1"/>
</dbReference>
<dbReference type="AlphaFoldDB" id="A0A7J5A9E2"/>
<dbReference type="SUPFAM" id="SSF56954">
    <property type="entry name" value="Outer membrane efflux proteins (OEP)"/>
    <property type="match status" value="1"/>
</dbReference>
<dbReference type="GO" id="GO:0015288">
    <property type="term" value="F:porin activity"/>
    <property type="evidence" value="ECO:0007669"/>
    <property type="project" value="TreeGrafter"/>
</dbReference>
<dbReference type="PANTHER" id="PTHR30026">
    <property type="entry name" value="OUTER MEMBRANE PROTEIN TOLC"/>
    <property type="match status" value="1"/>
</dbReference>
<keyword evidence="7" id="KW-0998">Cell outer membrane</keyword>
<dbReference type="InterPro" id="IPR003423">
    <property type="entry name" value="OMP_efflux"/>
</dbReference>
<evidence type="ECO:0000256" key="4">
    <source>
        <dbReference type="ARBA" id="ARBA00022452"/>
    </source>
</evidence>
<dbReference type="Pfam" id="PF02321">
    <property type="entry name" value="OEP"/>
    <property type="match status" value="2"/>
</dbReference>
<dbReference type="GO" id="GO:0015562">
    <property type="term" value="F:efflux transmembrane transporter activity"/>
    <property type="evidence" value="ECO:0007669"/>
    <property type="project" value="InterPro"/>
</dbReference>
<evidence type="ECO:0000256" key="1">
    <source>
        <dbReference type="ARBA" id="ARBA00004442"/>
    </source>
</evidence>
<keyword evidence="5" id="KW-0812">Transmembrane</keyword>
<comment type="similarity">
    <text evidence="2">Belongs to the outer membrane factor (OMF) (TC 1.B.17) family.</text>
</comment>
<evidence type="ECO:0000313" key="9">
    <source>
        <dbReference type="Proteomes" id="UP000490922"/>
    </source>
</evidence>
<accession>A0A7J5A9E2</accession>
<keyword evidence="6" id="KW-0472">Membrane</keyword>
<reference evidence="8 9" key="1">
    <citation type="submission" date="2019-09" db="EMBL/GenBank/DDBJ databases">
        <title>Flavobacterium sp. nov., isolated from glacier ice.</title>
        <authorList>
            <person name="Liu Q."/>
        </authorList>
    </citation>
    <scope>NUCLEOTIDE SEQUENCE [LARGE SCALE GENOMIC DNA]</scope>
    <source>
        <strain evidence="8 9">NBRC 112527</strain>
    </source>
</reference>
<comment type="subcellular location">
    <subcellularLocation>
        <location evidence="1">Cell outer membrane</location>
    </subcellularLocation>
</comment>
<proteinExistence type="inferred from homology"/>
<evidence type="ECO:0000256" key="5">
    <source>
        <dbReference type="ARBA" id="ARBA00022692"/>
    </source>
</evidence>
<dbReference type="OrthoDB" id="9811587at2"/>
<keyword evidence="4" id="KW-1134">Transmembrane beta strand</keyword>
<name>A0A7J5A9E2_9FLAO</name>
<sequence>MKKYIIILLFFIFSNFVFGQEVLSFNDCLEKALKDNLLIKSALNDEKIAVNQNIASYGKILPSIYGVAENRNSWGRDIDQNTNTFVNQELKFYNGTANAMFNLFSGFTVINTIRSTKQEVNIRKAYIKRVENEITIDLAQKFITILYLQEIIIANKEQIKSSEKQLELAILKFDSGVIAESEVFKIKTQKAREELTLLTSENRLTDNLVSIKQLMNFPLDKEIQLLKPKTEISKNELLEENQFSLAKKAVEINPLYSMSVLKEKKARTALSLARAPRYPVLTMRLLAGTNYTDNYIDKDLGPIKNSDQLDNNFIRGLRFNLTIPVFSQMENFSKIKTSKLNLKQSKFDTQIVQNNLSKEVLKAINDTKTSIKKNEASSVAYEFSQKSYDAELLKFELGKINISELNLTKIFFNNSQADLIQSKYELLFNNALIKFYLGEDFSL</sequence>
<keyword evidence="3" id="KW-0813">Transport</keyword>
<dbReference type="Gene3D" id="1.20.1600.10">
    <property type="entry name" value="Outer membrane efflux proteins (OEP)"/>
    <property type="match status" value="1"/>
</dbReference>
<evidence type="ECO:0000256" key="7">
    <source>
        <dbReference type="ARBA" id="ARBA00023237"/>
    </source>
</evidence>
<dbReference type="PANTHER" id="PTHR30026:SF20">
    <property type="entry name" value="OUTER MEMBRANE PROTEIN TOLC"/>
    <property type="match status" value="1"/>
</dbReference>
<evidence type="ECO:0000256" key="2">
    <source>
        <dbReference type="ARBA" id="ARBA00007613"/>
    </source>
</evidence>
<dbReference type="Proteomes" id="UP000490922">
    <property type="component" value="Unassembled WGS sequence"/>
</dbReference>
<dbReference type="InterPro" id="IPR051906">
    <property type="entry name" value="TolC-like"/>
</dbReference>
<evidence type="ECO:0000313" key="8">
    <source>
        <dbReference type="EMBL" id="KAB1154093.1"/>
    </source>
</evidence>
<dbReference type="GO" id="GO:0009279">
    <property type="term" value="C:cell outer membrane"/>
    <property type="evidence" value="ECO:0007669"/>
    <property type="project" value="UniProtKB-SubCell"/>
</dbReference>